<name>A0A061IX52_TRYRA</name>
<reference evidence="2 3" key="1">
    <citation type="submission" date="2013-07" db="EMBL/GenBank/DDBJ databases">
        <authorList>
            <person name="Stoco P.H."/>
            <person name="Wagner G."/>
            <person name="Gerber A."/>
            <person name="Zaha A."/>
            <person name="Thompson C."/>
            <person name="Bartholomeu D.C."/>
            <person name="Luckemeyer D.D."/>
            <person name="Bahia D."/>
            <person name="Loreto E."/>
            <person name="Prestes E.B."/>
            <person name="Lima F.M."/>
            <person name="Rodrigues-Luiz G."/>
            <person name="Vallejo G.A."/>
            <person name="Filho J.F."/>
            <person name="Monteiro K.M."/>
            <person name="Tyler K.M."/>
            <person name="de Almeida L.G."/>
            <person name="Ortiz M.F."/>
            <person name="Siervo M.A."/>
            <person name="de Moraes M.H."/>
            <person name="Cunha O.L."/>
            <person name="Mendonca-Neto R."/>
            <person name="Silva R."/>
            <person name="Teixeira S.M."/>
            <person name="Murta S.M."/>
            <person name="Sincero T.C."/>
            <person name="Mendes T.A."/>
            <person name="Urmenyi T.P."/>
            <person name="Silva V.G."/>
            <person name="da Rocha W.D."/>
            <person name="Andersson B."/>
            <person name="Romanha A.J."/>
            <person name="Steindel M."/>
            <person name="de Vasconcelos A.T."/>
            <person name="Grisard E.C."/>
        </authorList>
    </citation>
    <scope>NUCLEOTIDE SEQUENCE [LARGE SCALE GENOMIC DNA]</scope>
    <source>
        <strain evidence="2 3">SC58</strain>
    </source>
</reference>
<evidence type="ECO:0000256" key="1">
    <source>
        <dbReference type="SAM" id="MobiDB-lite"/>
    </source>
</evidence>
<dbReference type="PANTHER" id="PTHR38148">
    <property type="entry name" value="BAR DOMAIN-CONTAINING PROTEIN"/>
    <property type="match status" value="1"/>
</dbReference>
<dbReference type="VEuPathDB" id="TriTrypDB:TRSC58_05861"/>
<dbReference type="PANTHER" id="PTHR38148:SF3">
    <property type="entry name" value="BAR DOMAIN-CONTAINING PROTEIN"/>
    <property type="match status" value="1"/>
</dbReference>
<gene>
    <name evidence="2" type="ORF">TRSC58_05861</name>
</gene>
<dbReference type="SUPFAM" id="SSF103657">
    <property type="entry name" value="BAR/IMD domain-like"/>
    <property type="match status" value="1"/>
</dbReference>
<keyword evidence="3" id="KW-1185">Reference proteome</keyword>
<dbReference type="OrthoDB" id="273225at2759"/>
<proteinExistence type="predicted"/>
<dbReference type="EMBL" id="AUPL01005861">
    <property type="protein sequence ID" value="ESL06466.1"/>
    <property type="molecule type" value="Genomic_DNA"/>
</dbReference>
<evidence type="ECO:0000313" key="3">
    <source>
        <dbReference type="Proteomes" id="UP000031737"/>
    </source>
</evidence>
<sequence>MDRLKLNTKAILGMATRTVDQDHGMRHTCVKLLYHAVLQYETAMSKFVTALSALADSLEGVENGYKSVISNEKHVPVFDAMKEVTVHLENCRLTIIPESIDALKVDVAPSLSPLKEYCDACERLHNERARAVDLYDYYRDVVEKKEVNYASKGKLLDGSKRYKEDLTKRDAAHDAYRARHNEYNEAYDEIMCKKSELTTLSGRLFLHELLNLVENLKNGVLCMCNIVDNIPLKQVSDERGSVLVAEELSYGTNAMGDDPNGVPREANEAETVVSQEPTDEQLPAAVCEELKGNGDSTPRPGEG</sequence>
<comment type="caution">
    <text evidence="2">The sequence shown here is derived from an EMBL/GenBank/DDBJ whole genome shotgun (WGS) entry which is preliminary data.</text>
</comment>
<dbReference type="InterPro" id="IPR027267">
    <property type="entry name" value="AH/BAR_dom_sf"/>
</dbReference>
<evidence type="ECO:0000313" key="2">
    <source>
        <dbReference type="EMBL" id="ESL06466.1"/>
    </source>
</evidence>
<protein>
    <recommendedName>
        <fullName evidence="4">BAR domain-containing protein</fullName>
    </recommendedName>
</protein>
<dbReference type="Gene3D" id="1.20.1270.60">
    <property type="entry name" value="Arfaptin homology (AH) domain/BAR domain"/>
    <property type="match status" value="1"/>
</dbReference>
<dbReference type="Proteomes" id="UP000031737">
    <property type="component" value="Unassembled WGS sequence"/>
</dbReference>
<feature type="region of interest" description="Disordered" evidence="1">
    <location>
        <begin position="251"/>
        <end position="282"/>
    </location>
</feature>
<accession>A0A061IX52</accession>
<evidence type="ECO:0008006" key="4">
    <source>
        <dbReference type="Google" id="ProtNLM"/>
    </source>
</evidence>
<dbReference type="AlphaFoldDB" id="A0A061IX52"/>
<organism evidence="2 3">
    <name type="scientific">Trypanosoma rangeli SC58</name>
    <dbReference type="NCBI Taxonomy" id="429131"/>
    <lineage>
        <taxon>Eukaryota</taxon>
        <taxon>Discoba</taxon>
        <taxon>Euglenozoa</taxon>
        <taxon>Kinetoplastea</taxon>
        <taxon>Metakinetoplastina</taxon>
        <taxon>Trypanosomatida</taxon>
        <taxon>Trypanosomatidae</taxon>
        <taxon>Trypanosoma</taxon>
        <taxon>Herpetosoma</taxon>
    </lineage>
</organism>